<evidence type="ECO:0000256" key="11">
    <source>
        <dbReference type="ARBA" id="ARBA00023136"/>
    </source>
</evidence>
<evidence type="ECO:0000256" key="12">
    <source>
        <dbReference type="SAM" id="Phobius"/>
    </source>
</evidence>
<dbReference type="PROSITE" id="PS50109">
    <property type="entry name" value="HIS_KIN"/>
    <property type="match status" value="1"/>
</dbReference>
<dbReference type="InterPro" id="IPR003660">
    <property type="entry name" value="HAMP_dom"/>
</dbReference>
<keyword evidence="8 15" id="KW-0418">Kinase</keyword>
<organism evidence="15 16">
    <name type="scientific">Paenibacillus radicis</name>
    <name type="common">ex Gao et al. 2016</name>
    <dbReference type="NCBI Taxonomy" id="1737354"/>
    <lineage>
        <taxon>Bacteria</taxon>
        <taxon>Bacillati</taxon>
        <taxon>Bacillota</taxon>
        <taxon>Bacilli</taxon>
        <taxon>Bacillales</taxon>
        <taxon>Paenibacillaceae</taxon>
        <taxon>Paenibacillus</taxon>
    </lineage>
</organism>
<keyword evidence="12" id="KW-1133">Transmembrane helix</keyword>
<comment type="caution">
    <text evidence="15">The sequence shown here is derived from an EMBL/GenBank/DDBJ whole genome shotgun (WGS) entry which is preliminary data.</text>
</comment>
<dbReference type="InterPro" id="IPR050736">
    <property type="entry name" value="Sensor_HK_Regulatory"/>
</dbReference>
<dbReference type="GO" id="GO:0000155">
    <property type="term" value="F:phosphorelay sensor kinase activity"/>
    <property type="evidence" value="ECO:0007669"/>
    <property type="project" value="InterPro"/>
</dbReference>
<dbReference type="CDD" id="cd16922">
    <property type="entry name" value="HATPase_EvgS-ArcB-TorS-like"/>
    <property type="match status" value="1"/>
</dbReference>
<evidence type="ECO:0000313" key="16">
    <source>
        <dbReference type="Proteomes" id="UP000600247"/>
    </source>
</evidence>
<dbReference type="InterPro" id="IPR003661">
    <property type="entry name" value="HisK_dim/P_dom"/>
</dbReference>
<dbReference type="PROSITE" id="PS50885">
    <property type="entry name" value="HAMP"/>
    <property type="match status" value="1"/>
</dbReference>
<dbReference type="Gene3D" id="1.10.287.130">
    <property type="match status" value="1"/>
</dbReference>
<keyword evidence="5" id="KW-0597">Phosphoprotein</keyword>
<evidence type="ECO:0000256" key="8">
    <source>
        <dbReference type="ARBA" id="ARBA00022777"/>
    </source>
</evidence>
<feature type="transmembrane region" description="Helical" evidence="12">
    <location>
        <begin position="21"/>
        <end position="41"/>
    </location>
</feature>
<dbReference type="InterPro" id="IPR004358">
    <property type="entry name" value="Sig_transdc_His_kin-like_C"/>
</dbReference>
<dbReference type="SUPFAM" id="SSF55874">
    <property type="entry name" value="ATPase domain of HSP90 chaperone/DNA topoisomerase II/histidine kinase"/>
    <property type="match status" value="1"/>
</dbReference>
<dbReference type="InterPro" id="IPR003594">
    <property type="entry name" value="HATPase_dom"/>
</dbReference>
<evidence type="ECO:0000256" key="10">
    <source>
        <dbReference type="ARBA" id="ARBA00023012"/>
    </source>
</evidence>
<keyword evidence="12" id="KW-0812">Transmembrane</keyword>
<dbReference type="AlphaFoldDB" id="A0A917LTE5"/>
<evidence type="ECO:0000256" key="4">
    <source>
        <dbReference type="ARBA" id="ARBA00022475"/>
    </source>
</evidence>
<evidence type="ECO:0000256" key="7">
    <source>
        <dbReference type="ARBA" id="ARBA00022741"/>
    </source>
</evidence>
<feature type="domain" description="HAMP" evidence="14">
    <location>
        <begin position="91"/>
        <end position="138"/>
    </location>
</feature>
<name>A0A917LTE5_9BACL</name>
<dbReference type="FunFam" id="1.10.287.130:FF:000001">
    <property type="entry name" value="Two-component sensor histidine kinase"/>
    <property type="match status" value="1"/>
</dbReference>
<evidence type="ECO:0000259" key="13">
    <source>
        <dbReference type="PROSITE" id="PS50109"/>
    </source>
</evidence>
<dbReference type="SMART" id="SM00387">
    <property type="entry name" value="HATPase_c"/>
    <property type="match status" value="1"/>
</dbReference>
<proteinExistence type="predicted"/>
<evidence type="ECO:0000256" key="1">
    <source>
        <dbReference type="ARBA" id="ARBA00000085"/>
    </source>
</evidence>
<sequence>MSFRQLRDKLRDKRWWQVLKAVMAVLTMFSAIVGSWTLVYFGSHFIYEWTNWRPSQYVAQMINLLLGLILLFGLTQIIAIFVRSRHVEISQSLTEAMRRIAKGDFKVRLEIGTQDRGPFQNIMREINHMAVELDEMEQMRQGFISDVSHEIQSPLTSIGGFARALQSGGLTQETRNDYLRIIESESDRLSKLSDNLLKLTSLESDKHPFEPKRYRLDRQLGALILACEPQWLQKSIEMNVDLDETFVTADEDLLSQVWINLISNSIKFTPEGGTIDIRLRQSQGEVALFEIRDTGIGIESDNLELIFQRFYKADKSRNYKAGGSGLGLSLVKKIVDLHGGGIQVESAVGSGTRFTVTLPPVKAQGGI</sequence>
<dbReference type="FunFam" id="3.30.565.10:FF:000006">
    <property type="entry name" value="Sensor histidine kinase WalK"/>
    <property type="match status" value="1"/>
</dbReference>
<dbReference type="SMART" id="SM00304">
    <property type="entry name" value="HAMP"/>
    <property type="match status" value="1"/>
</dbReference>
<feature type="domain" description="Histidine kinase" evidence="13">
    <location>
        <begin position="146"/>
        <end position="362"/>
    </location>
</feature>
<keyword evidence="16" id="KW-1185">Reference proteome</keyword>
<evidence type="ECO:0000256" key="6">
    <source>
        <dbReference type="ARBA" id="ARBA00022679"/>
    </source>
</evidence>
<accession>A0A917LTE5</accession>
<keyword evidence="10" id="KW-0902">Two-component regulatory system</keyword>
<gene>
    <name evidence="15" type="ORF">GCM10010918_05750</name>
</gene>
<dbReference type="InterPro" id="IPR036890">
    <property type="entry name" value="HATPase_C_sf"/>
</dbReference>
<dbReference type="GO" id="GO:0005524">
    <property type="term" value="F:ATP binding"/>
    <property type="evidence" value="ECO:0007669"/>
    <property type="project" value="UniProtKB-KW"/>
</dbReference>
<dbReference type="Gene3D" id="3.30.565.10">
    <property type="entry name" value="Histidine kinase-like ATPase, C-terminal domain"/>
    <property type="match status" value="1"/>
</dbReference>
<keyword evidence="4" id="KW-1003">Cell membrane</keyword>
<dbReference type="InterPro" id="IPR005467">
    <property type="entry name" value="His_kinase_dom"/>
</dbReference>
<dbReference type="SUPFAM" id="SSF47384">
    <property type="entry name" value="Homodimeric domain of signal transducing histidine kinase"/>
    <property type="match status" value="1"/>
</dbReference>
<comment type="subcellular location">
    <subcellularLocation>
        <location evidence="2">Cell membrane</location>
        <topology evidence="2">Multi-pass membrane protein</topology>
    </subcellularLocation>
</comment>
<keyword evidence="9" id="KW-0067">ATP-binding</keyword>
<dbReference type="PRINTS" id="PR00344">
    <property type="entry name" value="BCTRLSENSOR"/>
</dbReference>
<dbReference type="Gene3D" id="6.10.340.10">
    <property type="match status" value="1"/>
</dbReference>
<dbReference type="EMBL" id="BMHY01000001">
    <property type="protein sequence ID" value="GGG55709.1"/>
    <property type="molecule type" value="Genomic_DNA"/>
</dbReference>
<evidence type="ECO:0000313" key="15">
    <source>
        <dbReference type="EMBL" id="GGG55709.1"/>
    </source>
</evidence>
<dbReference type="SMART" id="SM00388">
    <property type="entry name" value="HisKA"/>
    <property type="match status" value="1"/>
</dbReference>
<dbReference type="Proteomes" id="UP000600247">
    <property type="component" value="Unassembled WGS sequence"/>
</dbReference>
<dbReference type="Pfam" id="PF02518">
    <property type="entry name" value="HATPase_c"/>
    <property type="match status" value="1"/>
</dbReference>
<dbReference type="Pfam" id="PF00512">
    <property type="entry name" value="HisKA"/>
    <property type="match status" value="1"/>
</dbReference>
<dbReference type="CDD" id="cd06225">
    <property type="entry name" value="HAMP"/>
    <property type="match status" value="1"/>
</dbReference>
<keyword evidence="11 12" id="KW-0472">Membrane</keyword>
<dbReference type="RefSeq" id="WP_188887415.1">
    <property type="nucleotide sequence ID" value="NZ_BMHY01000001.1"/>
</dbReference>
<dbReference type="GO" id="GO:0005886">
    <property type="term" value="C:plasma membrane"/>
    <property type="evidence" value="ECO:0007669"/>
    <property type="project" value="UniProtKB-SubCell"/>
</dbReference>
<evidence type="ECO:0000256" key="2">
    <source>
        <dbReference type="ARBA" id="ARBA00004651"/>
    </source>
</evidence>
<dbReference type="EC" id="2.7.13.3" evidence="3"/>
<dbReference type="CDD" id="cd00082">
    <property type="entry name" value="HisKA"/>
    <property type="match status" value="1"/>
</dbReference>
<dbReference type="PANTHER" id="PTHR43711">
    <property type="entry name" value="TWO-COMPONENT HISTIDINE KINASE"/>
    <property type="match status" value="1"/>
</dbReference>
<evidence type="ECO:0000256" key="9">
    <source>
        <dbReference type="ARBA" id="ARBA00022840"/>
    </source>
</evidence>
<protein>
    <recommendedName>
        <fullName evidence="3">histidine kinase</fullName>
        <ecNumber evidence="3">2.7.13.3</ecNumber>
    </recommendedName>
</protein>
<evidence type="ECO:0000256" key="5">
    <source>
        <dbReference type="ARBA" id="ARBA00022553"/>
    </source>
</evidence>
<keyword evidence="7" id="KW-0547">Nucleotide-binding</keyword>
<comment type="catalytic activity">
    <reaction evidence="1">
        <text>ATP + protein L-histidine = ADP + protein N-phospho-L-histidine.</text>
        <dbReference type="EC" id="2.7.13.3"/>
    </reaction>
</comment>
<dbReference type="InterPro" id="IPR036097">
    <property type="entry name" value="HisK_dim/P_sf"/>
</dbReference>
<reference evidence="15 16" key="1">
    <citation type="journal article" date="2014" name="Int. J. Syst. Evol. Microbiol.">
        <title>Complete genome sequence of Corynebacterium casei LMG S-19264T (=DSM 44701T), isolated from a smear-ripened cheese.</title>
        <authorList>
            <consortium name="US DOE Joint Genome Institute (JGI-PGF)"/>
            <person name="Walter F."/>
            <person name="Albersmeier A."/>
            <person name="Kalinowski J."/>
            <person name="Ruckert C."/>
        </authorList>
    </citation>
    <scope>NUCLEOTIDE SEQUENCE [LARGE SCALE GENOMIC DNA]</scope>
    <source>
        <strain evidence="15 16">CGMCC 1.15286</strain>
    </source>
</reference>
<keyword evidence="6" id="KW-0808">Transferase</keyword>
<feature type="transmembrane region" description="Helical" evidence="12">
    <location>
        <begin position="61"/>
        <end position="82"/>
    </location>
</feature>
<evidence type="ECO:0000259" key="14">
    <source>
        <dbReference type="PROSITE" id="PS50885"/>
    </source>
</evidence>
<dbReference type="PANTHER" id="PTHR43711:SF1">
    <property type="entry name" value="HISTIDINE KINASE 1"/>
    <property type="match status" value="1"/>
</dbReference>
<evidence type="ECO:0000256" key="3">
    <source>
        <dbReference type="ARBA" id="ARBA00012438"/>
    </source>
</evidence>